<dbReference type="KEGG" id="tpf:TPHA_0D03880"/>
<feature type="coiled-coil region" evidence="1">
    <location>
        <begin position="630"/>
        <end position="685"/>
    </location>
</feature>
<name>G8BT50_TETPH</name>
<dbReference type="InterPro" id="IPR008942">
    <property type="entry name" value="ENTH_VHS"/>
</dbReference>
<dbReference type="GO" id="GO:0048268">
    <property type="term" value="P:clathrin coat assembly"/>
    <property type="evidence" value="ECO:0007669"/>
    <property type="project" value="TreeGrafter"/>
</dbReference>
<dbReference type="Pfam" id="PF07651">
    <property type="entry name" value="ANTH"/>
    <property type="match status" value="1"/>
</dbReference>
<dbReference type="GO" id="GO:0000131">
    <property type="term" value="C:incipient cellular bud site"/>
    <property type="evidence" value="ECO:0007669"/>
    <property type="project" value="EnsemblFungi"/>
</dbReference>
<dbReference type="OMA" id="GANNAYM"/>
<organism evidence="4 5">
    <name type="scientific">Tetrapisispora phaffii (strain ATCC 24235 / CBS 4417 / NBRC 1672 / NRRL Y-8282 / UCD 70-5)</name>
    <name type="common">Yeast</name>
    <name type="synonym">Fabospora phaffii</name>
    <dbReference type="NCBI Taxonomy" id="1071381"/>
    <lineage>
        <taxon>Eukaryota</taxon>
        <taxon>Fungi</taxon>
        <taxon>Dikarya</taxon>
        <taxon>Ascomycota</taxon>
        <taxon>Saccharomycotina</taxon>
        <taxon>Saccharomycetes</taxon>
        <taxon>Saccharomycetales</taxon>
        <taxon>Saccharomycetaceae</taxon>
        <taxon>Tetrapisispora</taxon>
    </lineage>
</organism>
<proteinExistence type="predicted"/>
<dbReference type="Gene3D" id="1.25.40.90">
    <property type="match status" value="1"/>
</dbReference>
<dbReference type="GO" id="GO:0030479">
    <property type="term" value="C:actin cortical patch"/>
    <property type="evidence" value="ECO:0007669"/>
    <property type="project" value="EnsemblFungi"/>
</dbReference>
<evidence type="ECO:0000256" key="2">
    <source>
        <dbReference type="SAM" id="MobiDB-lite"/>
    </source>
</evidence>
<dbReference type="GO" id="GO:0030136">
    <property type="term" value="C:clathrin-coated vesicle"/>
    <property type="evidence" value="ECO:0007669"/>
    <property type="project" value="TreeGrafter"/>
</dbReference>
<dbReference type="GO" id="GO:0032051">
    <property type="term" value="F:clathrin light chain binding"/>
    <property type="evidence" value="ECO:0007669"/>
    <property type="project" value="TreeGrafter"/>
</dbReference>
<dbReference type="GO" id="GO:0006897">
    <property type="term" value="P:endocytosis"/>
    <property type="evidence" value="ECO:0007669"/>
    <property type="project" value="EnsemblFungi"/>
</dbReference>
<dbReference type="InterPro" id="IPR030224">
    <property type="entry name" value="Sla2_fam"/>
</dbReference>
<dbReference type="AlphaFoldDB" id="G8BT50"/>
<evidence type="ECO:0000259" key="3">
    <source>
        <dbReference type="PROSITE" id="PS50942"/>
    </source>
</evidence>
<dbReference type="eggNOG" id="KOG0980">
    <property type="taxonomic scope" value="Eukaryota"/>
</dbReference>
<dbReference type="GO" id="GO:0051015">
    <property type="term" value="F:actin filament binding"/>
    <property type="evidence" value="ECO:0007669"/>
    <property type="project" value="TreeGrafter"/>
</dbReference>
<dbReference type="SMART" id="SM00273">
    <property type="entry name" value="ENTH"/>
    <property type="match status" value="1"/>
</dbReference>
<dbReference type="GO" id="GO:0000147">
    <property type="term" value="P:actin cortical patch assembly"/>
    <property type="evidence" value="ECO:0007669"/>
    <property type="project" value="EnsemblFungi"/>
</dbReference>
<evidence type="ECO:0000313" key="5">
    <source>
        <dbReference type="Proteomes" id="UP000005666"/>
    </source>
</evidence>
<feature type="region of interest" description="Disordered" evidence="2">
    <location>
        <begin position="268"/>
        <end position="329"/>
    </location>
</feature>
<keyword evidence="1" id="KW-0175">Coiled coil</keyword>
<dbReference type="STRING" id="1071381.G8BT50"/>
<dbReference type="HOGENOM" id="CLU_344228_0_0_1"/>
<dbReference type="GO" id="GO:0080025">
    <property type="term" value="F:phosphatidylinositol-3,5-bisphosphate binding"/>
    <property type="evidence" value="ECO:0007669"/>
    <property type="project" value="TreeGrafter"/>
</dbReference>
<keyword evidence="5" id="KW-1185">Reference proteome</keyword>
<dbReference type="GeneID" id="11531093"/>
<sequence length="822" mass="89055">MGRGAGDLSKAVKKACSIEETAPKRKHVRACIVYTWDTHSSKEFFHILKNSTLFNDPVQLFKMLTLIHKVIQEGHPSALIEGIRNRSWIKSLARMSDGENMRMHGDGDGYDRLIRKYVEFLVQKLNFHAHHRGFRNGTFEYKEYISLISINDLDQGYETILQLMALQDQVDEFSNFVFASINRGANNDLKISSLVPLISESYGIYKFITSMVRAINTQLDDDGVLDLLKEKVEQQHLRLFEFYADCSSIKLLSSLVTIPKLPRDPPNLTAQLDVVPQTSESLAKPQETRRAPSPQKRSGTVSPQQPPRPQKATATGSTHTAPAVQPTPAQHMPATTIAPLVPMLTAAAFPQAAMMTGGSFINPVLTGGPNMFLNMHDQTTGNAGFGTAATGSLSNAAAVNNMQLNTSLTGGNNITGTFPMQQQMPTTTFGATFNTSQMTGGMMPAQITGGLVPAHMTGGMMPAQVTGGLVPAQATGGMVPAQATGGMVPAQLTGSYNNHVAGQVTGGMVPAQLTGSFNSQMSSQLTSNVVSAQGTNGMISNQMTGGFQPQVQSQSQPPNNFNNSIPAQVTGGFNSNMPAQLTGGVVPNMGMANTGFGNATTSTQQQFTHNNPMQTNTLAAGAAGTMLNQLEENQKLLEQYDIQLQKNESEMNEIKERLSTTTKDLTSVQERYDALSKLYSQLRQEHLRLLPRAQNSTPEETLDFVLQGAINSLQSTPSSKIISKYATDLATHMNNFIFSKNDFNNVVYAATLFSSSITSLSSSAANSTNQTERDNVQRVAYQAQTYLNKLKSTTLAPLSTEAKTDAVINANIEMQRTLQLLG</sequence>
<dbReference type="OrthoDB" id="10262320at2759"/>
<dbReference type="PROSITE" id="PS50942">
    <property type="entry name" value="ENTH"/>
    <property type="match status" value="1"/>
</dbReference>
<accession>G8BT50</accession>
<dbReference type="PANTHER" id="PTHR10407:SF15">
    <property type="entry name" value="HUNTINGTIN INTERACTING PROTEIN 1"/>
    <property type="match status" value="1"/>
</dbReference>
<dbReference type="GO" id="GO:0043325">
    <property type="term" value="F:phosphatidylinositol-3,4-bisphosphate binding"/>
    <property type="evidence" value="ECO:0007669"/>
    <property type="project" value="TreeGrafter"/>
</dbReference>
<dbReference type="EMBL" id="HE612859">
    <property type="protein sequence ID" value="CCE63021.1"/>
    <property type="molecule type" value="Genomic_DNA"/>
</dbReference>
<dbReference type="RefSeq" id="XP_003685455.1">
    <property type="nucleotide sequence ID" value="XM_003685407.1"/>
</dbReference>
<dbReference type="InterPro" id="IPR013809">
    <property type="entry name" value="ENTH"/>
</dbReference>
<dbReference type="SUPFAM" id="SSF48464">
    <property type="entry name" value="ENTH/VHS domain"/>
    <property type="match status" value="1"/>
</dbReference>
<dbReference type="Proteomes" id="UP000005666">
    <property type="component" value="Chromosome 4"/>
</dbReference>
<dbReference type="InterPro" id="IPR011417">
    <property type="entry name" value="ANTH_dom"/>
</dbReference>
<dbReference type="GO" id="GO:0035615">
    <property type="term" value="F:clathrin adaptor activity"/>
    <property type="evidence" value="ECO:0007669"/>
    <property type="project" value="TreeGrafter"/>
</dbReference>
<feature type="domain" description="ENTH" evidence="3">
    <location>
        <begin position="1"/>
        <end position="135"/>
    </location>
</feature>
<dbReference type="CDD" id="cd17007">
    <property type="entry name" value="ANTH_N_Sla2p"/>
    <property type="match status" value="1"/>
</dbReference>
<evidence type="ECO:0000256" key="1">
    <source>
        <dbReference type="SAM" id="Coils"/>
    </source>
</evidence>
<dbReference type="PANTHER" id="PTHR10407">
    <property type="entry name" value="HUNTINGTIN INTERACTING PROTEIN 1"/>
    <property type="match status" value="1"/>
</dbReference>
<protein>
    <recommendedName>
        <fullName evidence="3">ENTH domain-containing protein</fullName>
    </recommendedName>
</protein>
<evidence type="ECO:0000313" key="4">
    <source>
        <dbReference type="EMBL" id="CCE63021.1"/>
    </source>
</evidence>
<gene>
    <name evidence="4" type="primary">TPHA0D03880</name>
    <name evidence="4" type="ordered locus">TPHA_0D03880</name>
</gene>
<dbReference type="GO" id="GO:0034316">
    <property type="term" value="P:negative regulation of Arp2/3 complex-mediated actin nucleation"/>
    <property type="evidence" value="ECO:0007669"/>
    <property type="project" value="EnsemblFungi"/>
</dbReference>
<reference evidence="4 5" key="1">
    <citation type="journal article" date="2011" name="Proc. Natl. Acad. Sci. U.S.A.">
        <title>Evolutionary erosion of yeast sex chromosomes by mating-type switching accidents.</title>
        <authorList>
            <person name="Gordon J.L."/>
            <person name="Armisen D."/>
            <person name="Proux-Wera E."/>
            <person name="Oheigeartaigh S.S."/>
            <person name="Byrne K.P."/>
            <person name="Wolfe K.H."/>
        </authorList>
    </citation>
    <scope>NUCLEOTIDE SEQUENCE [LARGE SCALE GENOMIC DNA]</scope>
    <source>
        <strain evidence="5">ATCC 24235 / CBS 4417 / NBRC 1672 / NRRL Y-8282 / UCD 70-5</strain>
    </source>
</reference>
<dbReference type="GO" id="GO:0007015">
    <property type="term" value="P:actin filament organization"/>
    <property type="evidence" value="ECO:0007669"/>
    <property type="project" value="EnsemblFungi"/>
</dbReference>